<protein>
    <submittedName>
        <fullName evidence="2">Sensory histidine kinase DcuS</fullName>
    </submittedName>
</protein>
<accession>A0A6N2R6B7</accession>
<dbReference type="GeneID" id="69468474"/>
<feature type="domain" description="Sensor histidine kinase NatK-like C-terminal" evidence="1">
    <location>
        <begin position="385"/>
        <end position="481"/>
    </location>
</feature>
<keyword evidence="2" id="KW-0808">Transferase</keyword>
<dbReference type="PANTHER" id="PTHR40448">
    <property type="entry name" value="TWO-COMPONENT SENSOR HISTIDINE KINASE"/>
    <property type="match status" value="1"/>
</dbReference>
<evidence type="ECO:0000259" key="1">
    <source>
        <dbReference type="Pfam" id="PF14501"/>
    </source>
</evidence>
<dbReference type="PANTHER" id="PTHR40448:SF1">
    <property type="entry name" value="TWO-COMPONENT SENSOR HISTIDINE KINASE"/>
    <property type="match status" value="1"/>
</dbReference>
<dbReference type="EMBL" id="CACRSQ010000002">
    <property type="protein sequence ID" value="VYS76316.1"/>
    <property type="molecule type" value="Genomic_DNA"/>
</dbReference>
<dbReference type="Gene3D" id="3.30.565.10">
    <property type="entry name" value="Histidine kinase-like ATPase, C-terminal domain"/>
    <property type="match status" value="1"/>
</dbReference>
<dbReference type="GO" id="GO:0042802">
    <property type="term" value="F:identical protein binding"/>
    <property type="evidence" value="ECO:0007669"/>
    <property type="project" value="TreeGrafter"/>
</dbReference>
<dbReference type="InterPro" id="IPR032834">
    <property type="entry name" value="NatK-like_C"/>
</dbReference>
<proteinExistence type="predicted"/>
<name>A0A6N2R6B7_9FIRM</name>
<sequence>MESKAKKILWLLYPAVMGLIWYTQLPRILLMTGTTAMQYFVISLVSVLSIAILNLLRFRLPDFLLLFTVIFMVVSKPDFVEGFSDFLIFFLIFGIGYYRKELQKGKVLFSWITFILYVANRVFLRNIYDSFKGFYFRYANGLETEYLVKAGIFILLSAAVVLLDTLLILLIRKIFGRYLVKISVLEKSYPKIARNFILCTVCLFVLALVFQYQLSMFMTLFYTADYSEFYHQIMNCMDTITVCVLLIQIIILATLLMFSKYRFTIDAKRRYEENLLLYSNDLEKNLTEIRNLKHDMKNILFTLGHLIENSHDEPLKEYFKQTVNPYFQDELKKNDLYAQLQQADDEQLRAFLYYKISAGFREHLDIRLSFDGVFKESLITDSIDFLDFIRILGIFLDNAMEEAALTMDKQIDIRFVSNKDMYEAVISNSVRREKEVVPGLSDKGLGRGNGLMIVHKILETYPNIILNSYTNNGKFIQHLEITRSE</sequence>
<reference evidence="2" key="1">
    <citation type="submission" date="2019-11" db="EMBL/GenBank/DDBJ databases">
        <authorList>
            <person name="Feng L."/>
        </authorList>
    </citation>
    <scope>NUCLEOTIDE SEQUENCE</scope>
    <source>
        <strain evidence="2">AcaccaeLFYP115</strain>
    </source>
</reference>
<gene>
    <name evidence="2" type="ORF">ACLFYP115_00300</name>
</gene>
<dbReference type="InterPro" id="IPR036890">
    <property type="entry name" value="HATPase_C_sf"/>
</dbReference>
<organism evidence="2">
    <name type="scientific">Anaerostipes caccae</name>
    <dbReference type="NCBI Taxonomy" id="105841"/>
    <lineage>
        <taxon>Bacteria</taxon>
        <taxon>Bacillati</taxon>
        <taxon>Bacillota</taxon>
        <taxon>Clostridia</taxon>
        <taxon>Lachnospirales</taxon>
        <taxon>Lachnospiraceae</taxon>
        <taxon>Anaerostipes</taxon>
    </lineage>
</organism>
<dbReference type="RefSeq" id="WP_006565607.1">
    <property type="nucleotide sequence ID" value="NZ_BAABRZ010000005.1"/>
</dbReference>
<dbReference type="Pfam" id="PF14501">
    <property type="entry name" value="HATPase_c_5"/>
    <property type="match status" value="1"/>
</dbReference>
<evidence type="ECO:0000313" key="2">
    <source>
        <dbReference type="EMBL" id="VYS76316.1"/>
    </source>
</evidence>
<keyword evidence="2" id="KW-0418">Kinase</keyword>
<dbReference type="GO" id="GO:0016301">
    <property type="term" value="F:kinase activity"/>
    <property type="evidence" value="ECO:0007669"/>
    <property type="project" value="UniProtKB-KW"/>
</dbReference>
<dbReference type="AlphaFoldDB" id="A0A6N2R6B7"/>